<keyword evidence="8 9" id="KW-0456">Lyase</keyword>
<comment type="caution">
    <text evidence="10">The sequence shown here is derived from an EMBL/GenBank/DDBJ whole genome shotgun (WGS) entry which is preliminary data.</text>
</comment>
<dbReference type="Pfam" id="PF03306">
    <property type="entry name" value="AAL_decarboxy"/>
    <property type="match status" value="1"/>
</dbReference>
<evidence type="ECO:0000256" key="9">
    <source>
        <dbReference type="PIRNR" id="PIRNR001332"/>
    </source>
</evidence>
<comment type="catalytic activity">
    <reaction evidence="1 9">
        <text>(2S)-2-acetolactate + H(+) = (R)-acetoin + CO2</text>
        <dbReference type="Rhea" id="RHEA:21580"/>
        <dbReference type="ChEBI" id="CHEBI:15378"/>
        <dbReference type="ChEBI" id="CHEBI:15686"/>
        <dbReference type="ChEBI" id="CHEBI:16526"/>
        <dbReference type="ChEBI" id="CHEBI:58476"/>
        <dbReference type="EC" id="4.1.1.5"/>
    </reaction>
</comment>
<gene>
    <name evidence="10" type="primary">budA</name>
    <name evidence="10" type="ORF">ACFPIJ_27395</name>
</gene>
<dbReference type="RefSeq" id="WP_380118726.1">
    <property type="nucleotide sequence ID" value="NZ_JBHSIU010000037.1"/>
</dbReference>
<evidence type="ECO:0000256" key="8">
    <source>
        <dbReference type="ARBA" id="ARBA00023239"/>
    </source>
</evidence>
<evidence type="ECO:0000256" key="5">
    <source>
        <dbReference type="ARBA" id="ARBA00020164"/>
    </source>
</evidence>
<evidence type="ECO:0000256" key="7">
    <source>
        <dbReference type="ARBA" id="ARBA00023061"/>
    </source>
</evidence>
<dbReference type="PIRSF" id="PIRSF001332">
    <property type="entry name" value="Acetolac_decarb"/>
    <property type="match status" value="1"/>
</dbReference>
<comment type="similarity">
    <text evidence="3 9">Belongs to the alpha-acetolactate decarboxylase family.</text>
</comment>
<evidence type="ECO:0000256" key="4">
    <source>
        <dbReference type="ARBA" id="ARBA00013204"/>
    </source>
</evidence>
<dbReference type="EMBL" id="JBHSIU010000037">
    <property type="protein sequence ID" value="MFC5001549.1"/>
    <property type="molecule type" value="Genomic_DNA"/>
</dbReference>
<evidence type="ECO:0000256" key="1">
    <source>
        <dbReference type="ARBA" id="ARBA00001784"/>
    </source>
</evidence>
<evidence type="ECO:0000256" key="2">
    <source>
        <dbReference type="ARBA" id="ARBA00005170"/>
    </source>
</evidence>
<dbReference type="PANTHER" id="PTHR35524">
    <property type="entry name" value="ALPHA-ACETOLACTATE DECARBOXYLASE"/>
    <property type="match status" value="1"/>
</dbReference>
<dbReference type="EC" id="4.1.1.5" evidence="4 9"/>
<protein>
    <recommendedName>
        <fullName evidence="5 9">Alpha-acetolactate decarboxylase</fullName>
        <ecNumber evidence="4 9">4.1.1.5</ecNumber>
    </recommendedName>
</protein>
<dbReference type="PANTHER" id="PTHR35524:SF1">
    <property type="entry name" value="ALPHA-ACETOLACTATE DECARBOXYLASE"/>
    <property type="match status" value="1"/>
</dbReference>
<accession>A0ABV9VZK4</accession>
<dbReference type="CDD" id="cd17299">
    <property type="entry name" value="acetolactate_decarboxylase"/>
    <property type="match status" value="1"/>
</dbReference>
<sequence length="252" mass="26849">MLAHRFGGVGAQHDAGRAREVYQSSTMGALLDGIYEGEVTIGELLTHGDFGLGTFNELDGEMVILDGICHHLRADGSVQVAATTDLTPFAAVAYFTPDITIPVTAPATRAEATAVIDTNLRSENLIYGIRITGTFSSVRTRTVRKQTAPYPPLTEATAGQAETDFHDVTGTLAGFRMPAYEQGVSVAGYHLHFVDDARSHGGHALAFRLAAGTMQICTFTDLHLSLPTSGPFLDADLTSTNLSERIHQTEGG</sequence>
<keyword evidence="7 9" id="KW-0005">Acetoin biosynthesis</keyword>
<reference evidence="11" key="1">
    <citation type="journal article" date="2019" name="Int. J. Syst. Evol. Microbiol.">
        <title>The Global Catalogue of Microorganisms (GCM) 10K type strain sequencing project: providing services to taxonomists for standard genome sequencing and annotation.</title>
        <authorList>
            <consortium name="The Broad Institute Genomics Platform"/>
            <consortium name="The Broad Institute Genome Sequencing Center for Infectious Disease"/>
            <person name="Wu L."/>
            <person name="Ma J."/>
        </authorList>
    </citation>
    <scope>NUCLEOTIDE SEQUENCE [LARGE SCALE GENOMIC DNA]</scope>
    <source>
        <strain evidence="11">CGMCC 4.7152</strain>
    </source>
</reference>
<dbReference type="SUPFAM" id="SSF117856">
    <property type="entry name" value="AF0104/ALDC/Ptd012-like"/>
    <property type="match status" value="1"/>
</dbReference>
<keyword evidence="11" id="KW-1185">Reference proteome</keyword>
<name>A0ABV9VZK4_9ACTN</name>
<dbReference type="Gene3D" id="3.30.1330.80">
    <property type="entry name" value="Hypothetical protein, similar to alpha- acetolactate decarboxylase, domain 2"/>
    <property type="match status" value="2"/>
</dbReference>
<evidence type="ECO:0000313" key="11">
    <source>
        <dbReference type="Proteomes" id="UP001595912"/>
    </source>
</evidence>
<dbReference type="GO" id="GO:0047605">
    <property type="term" value="F:acetolactate decarboxylase activity"/>
    <property type="evidence" value="ECO:0007669"/>
    <property type="project" value="UniProtKB-EC"/>
</dbReference>
<keyword evidence="6 9" id="KW-0210">Decarboxylase</keyword>
<evidence type="ECO:0000313" key="10">
    <source>
        <dbReference type="EMBL" id="MFC5001549.1"/>
    </source>
</evidence>
<dbReference type="Proteomes" id="UP001595912">
    <property type="component" value="Unassembled WGS sequence"/>
</dbReference>
<dbReference type="InterPro" id="IPR005128">
    <property type="entry name" value="Acetolactate_a_deCO2ase"/>
</dbReference>
<proteinExistence type="inferred from homology"/>
<comment type="pathway">
    <text evidence="2 9">Polyol metabolism; (R,R)-butane-2,3-diol biosynthesis; (R,R)-butane-2,3-diol from pyruvate: step 2/3.</text>
</comment>
<organism evidence="10 11">
    <name type="scientific">Dactylosporangium cerinum</name>
    <dbReference type="NCBI Taxonomy" id="1434730"/>
    <lineage>
        <taxon>Bacteria</taxon>
        <taxon>Bacillati</taxon>
        <taxon>Actinomycetota</taxon>
        <taxon>Actinomycetes</taxon>
        <taxon>Micromonosporales</taxon>
        <taxon>Micromonosporaceae</taxon>
        <taxon>Dactylosporangium</taxon>
    </lineage>
</organism>
<evidence type="ECO:0000256" key="3">
    <source>
        <dbReference type="ARBA" id="ARBA00007106"/>
    </source>
</evidence>
<dbReference type="NCBIfam" id="TIGR01252">
    <property type="entry name" value="acetolac_decarb"/>
    <property type="match status" value="1"/>
</dbReference>
<evidence type="ECO:0000256" key="6">
    <source>
        <dbReference type="ARBA" id="ARBA00022793"/>
    </source>
</evidence>